<organism evidence="1 2">
    <name type="scientific">Arctium lappa</name>
    <name type="common">Greater burdock</name>
    <name type="synonym">Lappa major</name>
    <dbReference type="NCBI Taxonomy" id="4217"/>
    <lineage>
        <taxon>Eukaryota</taxon>
        <taxon>Viridiplantae</taxon>
        <taxon>Streptophyta</taxon>
        <taxon>Embryophyta</taxon>
        <taxon>Tracheophyta</taxon>
        <taxon>Spermatophyta</taxon>
        <taxon>Magnoliopsida</taxon>
        <taxon>eudicotyledons</taxon>
        <taxon>Gunneridae</taxon>
        <taxon>Pentapetalae</taxon>
        <taxon>asterids</taxon>
        <taxon>campanulids</taxon>
        <taxon>Asterales</taxon>
        <taxon>Asteraceae</taxon>
        <taxon>Carduoideae</taxon>
        <taxon>Cardueae</taxon>
        <taxon>Arctiinae</taxon>
        <taxon>Arctium</taxon>
    </lineage>
</organism>
<accession>A0ACB9CGJ0</accession>
<reference evidence="1 2" key="2">
    <citation type="journal article" date="2022" name="Mol. Ecol. Resour.">
        <title>The genomes of chicory, endive, great burdock and yacon provide insights into Asteraceae paleo-polyploidization history and plant inulin production.</title>
        <authorList>
            <person name="Fan W."/>
            <person name="Wang S."/>
            <person name="Wang H."/>
            <person name="Wang A."/>
            <person name="Jiang F."/>
            <person name="Liu H."/>
            <person name="Zhao H."/>
            <person name="Xu D."/>
            <person name="Zhang Y."/>
        </authorList>
    </citation>
    <scope>NUCLEOTIDE SEQUENCE [LARGE SCALE GENOMIC DNA]</scope>
    <source>
        <strain evidence="2">cv. Niubang</strain>
    </source>
</reference>
<keyword evidence="2" id="KW-1185">Reference proteome</keyword>
<evidence type="ECO:0000313" key="1">
    <source>
        <dbReference type="EMBL" id="KAI3733375.1"/>
    </source>
</evidence>
<dbReference type="Proteomes" id="UP001055879">
    <property type="component" value="Linkage Group LG04"/>
</dbReference>
<comment type="caution">
    <text evidence="1">The sequence shown here is derived from an EMBL/GenBank/DDBJ whole genome shotgun (WGS) entry which is preliminary data.</text>
</comment>
<evidence type="ECO:0000313" key="2">
    <source>
        <dbReference type="Proteomes" id="UP001055879"/>
    </source>
</evidence>
<reference evidence="2" key="1">
    <citation type="journal article" date="2022" name="Mol. Ecol. Resour.">
        <title>The genomes of chicory, endive, great burdock and yacon provide insights into Asteraceae palaeo-polyploidization history and plant inulin production.</title>
        <authorList>
            <person name="Fan W."/>
            <person name="Wang S."/>
            <person name="Wang H."/>
            <person name="Wang A."/>
            <person name="Jiang F."/>
            <person name="Liu H."/>
            <person name="Zhao H."/>
            <person name="Xu D."/>
            <person name="Zhang Y."/>
        </authorList>
    </citation>
    <scope>NUCLEOTIDE SEQUENCE [LARGE SCALE GENOMIC DNA]</scope>
    <source>
        <strain evidence="2">cv. Niubang</strain>
    </source>
</reference>
<protein>
    <submittedName>
        <fullName evidence="1">Uncharacterized protein</fullName>
    </submittedName>
</protein>
<gene>
    <name evidence="1" type="ORF">L6452_12818</name>
</gene>
<name>A0ACB9CGJ0_ARCLA</name>
<sequence>MYKIKSICNLCNKSLRVAMPTKFVPFPINDQGFRMIKRLYKSNTPKKFLITDFALASTFFPSSGQQFY</sequence>
<dbReference type="EMBL" id="CM042050">
    <property type="protein sequence ID" value="KAI3733375.1"/>
    <property type="molecule type" value="Genomic_DNA"/>
</dbReference>
<proteinExistence type="predicted"/>